<dbReference type="ChiTaRS" id="TGM4">
    <property type="organism name" value="human"/>
</dbReference>
<proteinExistence type="evidence at protein level"/>
<dbReference type="InterPro" id="IPR014756">
    <property type="entry name" value="Ig_E-set"/>
</dbReference>
<dbReference type="HGNC" id="HGNC:11780">
    <property type="gene designation" value="TGM4"/>
</dbReference>
<dbReference type="Ensembl" id="ENST00000627547.2">
    <property type="protein sequence ID" value="ENSP00000487489.1"/>
    <property type="gene ID" value="ENSG00000281886.3"/>
</dbReference>
<dbReference type="SUPFAM" id="SSF81296">
    <property type="entry name" value="E set domains"/>
    <property type="match status" value="1"/>
</dbReference>
<reference evidence="3" key="1">
    <citation type="journal article" date="2001" name="Nature">
        <title>Initial sequencing and analysis of the human genome.</title>
        <authorList>
            <consortium name="International Human Genome Sequencing Consortium"/>
            <person name="Lander E.S."/>
            <person name="Linton L.M."/>
            <person name="Birren B."/>
            <person name="Nusbaum C."/>
            <person name="Zody M.C."/>
            <person name="Baldwin J."/>
            <person name="Devon K."/>
            <person name="Dewar K."/>
            <person name="Doyle M."/>
            <person name="FitzHugh W."/>
            <person name="Funke R."/>
            <person name="Gage D."/>
            <person name="Harris K."/>
            <person name="Heaford A."/>
            <person name="Howland J."/>
            <person name="Kann L."/>
            <person name="Lehoczky J."/>
            <person name="LeVine R."/>
            <person name="McEwan P."/>
            <person name="McKernan K."/>
            <person name="Meldrim J."/>
            <person name="Mesirov J.P."/>
            <person name="Miranda C."/>
            <person name="Morris W."/>
            <person name="Naylor J."/>
            <person name="Raymond C."/>
            <person name="Rosetti M."/>
            <person name="Santos R."/>
            <person name="Sheridan A."/>
            <person name="Sougnez C."/>
            <person name="Stange-Thomann N."/>
            <person name="Stojanovic N."/>
            <person name="Subramanian A."/>
            <person name="Wyman D."/>
            <person name="Rogers J."/>
            <person name="Sulston J."/>
            <person name="Ainscough R."/>
            <person name="Beck S."/>
            <person name="Bentley D."/>
            <person name="Burton J."/>
            <person name="Clee C."/>
            <person name="Carter N."/>
            <person name="Coulson A."/>
            <person name="Deadman R."/>
            <person name="Deloukas P."/>
            <person name="Dunham A."/>
            <person name="Dunham I."/>
            <person name="Durbin R."/>
            <person name="French L."/>
            <person name="Grafham D."/>
            <person name="Gregory S."/>
            <person name="Hubbard T."/>
            <person name="Humphray S."/>
            <person name="Hunt A."/>
            <person name="Jones M."/>
            <person name="Lloyd C."/>
            <person name="McMurray A."/>
            <person name="Matthews L."/>
            <person name="Mercer S."/>
            <person name="Milne S."/>
            <person name="Mullikin J.C."/>
            <person name="Mungall A."/>
            <person name="Plumb R."/>
            <person name="Ross M."/>
            <person name="Shownkeen R."/>
            <person name="Sims S."/>
            <person name="Waterston R.H."/>
            <person name="Wilson R.K."/>
            <person name="Hillier L.W."/>
            <person name="McPherson J.D."/>
            <person name="Marra M.A."/>
            <person name="Mardis E.R."/>
            <person name="Fulton L.A."/>
            <person name="Chinwalla A.T."/>
            <person name="Pepin K.H."/>
            <person name="Gish W.R."/>
            <person name="Chissoe S.L."/>
            <person name="Wendl M.C."/>
            <person name="Delehaunty K.D."/>
            <person name="Miner T.L."/>
            <person name="Delehaunty A."/>
            <person name="Kramer J.B."/>
            <person name="Cook L.L."/>
            <person name="Fulton R.S."/>
            <person name="Johnson D.L."/>
            <person name="Minx P.J."/>
            <person name="Clifton S.W."/>
            <person name="Hawkins T."/>
            <person name="Branscomb E."/>
            <person name="Predki P."/>
            <person name="Richardson P."/>
            <person name="Wenning S."/>
            <person name="Slezak T."/>
            <person name="Doggett N."/>
            <person name="Cheng J.F."/>
            <person name="Olsen A."/>
            <person name="Lucas S."/>
            <person name="Elkin C."/>
            <person name="Uberbacher E."/>
            <person name="Frazier M."/>
            <person name="Gibbs R.A."/>
            <person name="Muzny D.M."/>
            <person name="Scherer S.E."/>
            <person name="Bouck J.B."/>
            <person name="Sodergren E.J."/>
            <person name="Worley K.C."/>
            <person name="Rives C.M."/>
            <person name="Gorrell J.H."/>
            <person name="Metzker M.L."/>
            <person name="Naylor S.L."/>
            <person name="Kucherlapati R.S."/>
            <person name="Nelson D.L."/>
            <person name="Weinstock G.M."/>
            <person name="Sakaki Y."/>
            <person name="Fujiyama A."/>
            <person name="Hattori M."/>
            <person name="Yada T."/>
            <person name="Toyoda A."/>
            <person name="Itoh T."/>
            <person name="Kawagoe C."/>
            <person name="Watanabe H."/>
            <person name="Totoki Y."/>
            <person name="Taylor T."/>
            <person name="Weissenbach J."/>
            <person name="Heilig R."/>
            <person name="Saurin W."/>
            <person name="Artiguenave F."/>
            <person name="Brottier P."/>
            <person name="Bruls T."/>
            <person name="Pelletier E."/>
            <person name="Robert C."/>
            <person name="Wincker P."/>
            <person name="Smith D.R."/>
            <person name="Doucette-Stamm L."/>
            <person name="Rubenfield M."/>
            <person name="Weinstock K."/>
            <person name="Lee H.M."/>
            <person name="Dubois J."/>
            <person name="Rosenthal A."/>
            <person name="Platzer M."/>
            <person name="Nyakatura G."/>
            <person name="Taudien S."/>
            <person name="Rump A."/>
            <person name="Yang H."/>
            <person name="Yu J."/>
            <person name="Wang J."/>
            <person name="Huang G."/>
            <person name="Gu J."/>
            <person name="Hood L."/>
            <person name="Rowen L."/>
            <person name="Madan A."/>
            <person name="Qin S."/>
            <person name="Davis R.W."/>
            <person name="Federspiel N.A."/>
            <person name="Abola A.P."/>
            <person name="Proctor M.J."/>
            <person name="Myers R.M."/>
            <person name="Schmutz J."/>
            <person name="Dickson M."/>
            <person name="Grimwood J."/>
            <person name="Cox D.R."/>
            <person name="Olson M.V."/>
            <person name="Kaul R."/>
            <person name="Raymond C."/>
            <person name="Shimizu N."/>
            <person name="Kawasaki K."/>
            <person name="Minoshima S."/>
            <person name="Evans G.A."/>
            <person name="Athanasiou M."/>
            <person name="Schultz R."/>
            <person name="Roe B.A."/>
            <person name="Chen F."/>
            <person name="Pan H."/>
            <person name="Ramser J."/>
            <person name="Lehrach H."/>
            <person name="Reinhardt R."/>
            <person name="McCombie W.R."/>
            <person name="de la Bastide M."/>
            <person name="Dedhia N."/>
            <person name="Blocker H."/>
            <person name="Hornischer K."/>
            <person name="Nordsiek G."/>
            <person name="Agarwala R."/>
            <person name="Aravind L."/>
            <person name="Bailey J.A."/>
            <person name="Bateman A."/>
            <person name="Batzoglou S."/>
            <person name="Birney E."/>
            <person name="Bork P."/>
            <person name="Brown D.G."/>
            <person name="Burge C.B."/>
            <person name="Cerutti L."/>
            <person name="Chen H.C."/>
            <person name="Church D."/>
            <person name="Clamp M."/>
            <person name="Copley R.R."/>
            <person name="Doerks T."/>
            <person name="Eddy S.R."/>
            <person name="Eichler E.E."/>
            <person name="Furey T.S."/>
            <person name="Galagan J."/>
            <person name="Gilbert J.G."/>
            <person name="Harmon C."/>
            <person name="Hayashizaki Y."/>
            <person name="Haussler D."/>
            <person name="Hermjakob H."/>
            <person name="Hokamp K."/>
            <person name="Jang W."/>
            <person name="Johnson L.S."/>
            <person name="Jones T.A."/>
            <person name="Kasif S."/>
            <person name="Kaspryzk A."/>
            <person name="Kennedy S."/>
            <person name="Kent W.J."/>
            <person name="Kitts P."/>
            <person name="Koonin E.V."/>
            <person name="Korf I."/>
            <person name="Kulp D."/>
            <person name="Lancet D."/>
            <person name="Lowe T.M."/>
            <person name="McLysaght A."/>
            <person name="Mikkelsen T."/>
            <person name="Moran J.V."/>
            <person name="Mulder N."/>
            <person name="Pollara V.J."/>
            <person name="Ponting C.P."/>
            <person name="Schuler G."/>
            <person name="Schultz J."/>
            <person name="Slater G."/>
            <person name="Smit A.F."/>
            <person name="Stupka E."/>
            <person name="Szustakowski J."/>
            <person name="Thierry-Mieg D."/>
            <person name="Thierry-Mieg J."/>
            <person name="Wagner L."/>
            <person name="Wallis J."/>
            <person name="Wheeler R."/>
            <person name="Williams A."/>
            <person name="Wolf Y.I."/>
            <person name="Wolfe K.H."/>
            <person name="Yang S.P."/>
            <person name="Yeh R.F."/>
            <person name="Collins F."/>
            <person name="Guyer M.S."/>
            <person name="Peterson J."/>
            <person name="Felsenfeld A."/>
            <person name="Wetterstrand K.A."/>
            <person name="Patrinos A."/>
            <person name="Morgan M.J."/>
            <person name="de Jong P."/>
            <person name="Catanese J.J."/>
            <person name="Osoegawa K."/>
            <person name="Shizuya H."/>
            <person name="Choi S."/>
            <person name="Chen Y.J."/>
        </authorList>
    </citation>
    <scope>NUCLEOTIDE SEQUENCE [LARGE SCALE GENOMIC DNA]</scope>
</reference>
<dbReference type="Proteomes" id="UP000005640">
    <property type="component" value="Chromosome 3"/>
</dbReference>
<evidence type="ECO:0000256" key="1">
    <source>
        <dbReference type="ARBA" id="ARBA00005968"/>
    </source>
</evidence>
<protein>
    <submittedName>
        <fullName evidence="3">Transglutaminase 4</fullName>
    </submittedName>
</protein>
<dbReference type="ProteomicsDB" id="31276"/>
<dbReference type="HOGENOM" id="CLU_2426419_0_0_1"/>
<evidence type="ECO:0000313" key="4">
    <source>
        <dbReference type="Proteomes" id="UP000005640"/>
    </source>
</evidence>
<dbReference type="UCSC" id="uc062iwh.1">
    <property type="organism name" value="human"/>
</dbReference>
<sequence>MMDASKELQVLHIDFLNQDNAVSHHTWEFQTSSPVFRRGQVFHLRLVLNQPLQSYHQLKLEFSTGHSGCHQFPQCHPGQVPTKRENWKPHP</sequence>
<gene>
    <name evidence="3" type="primary">TGM4</name>
</gene>
<evidence type="ECO:0007829" key="5">
    <source>
        <dbReference type="PeptideAtlas" id="F8WCU8"/>
    </source>
</evidence>
<dbReference type="Gene3D" id="2.60.40.10">
    <property type="entry name" value="Immunoglobulins"/>
    <property type="match status" value="1"/>
</dbReference>
<reference evidence="3 4" key="3">
    <citation type="journal article" date="2006" name="Nature">
        <title>The DNA sequence, annotation and analysis of human chromosome 3.</title>
        <authorList>
            <person name="Muzny D.M."/>
            <person name="Scherer S.E."/>
            <person name="Kaul R."/>
            <person name="Wang J."/>
            <person name="Yu J."/>
            <person name="Sudbrak R."/>
            <person name="Buhay C.J."/>
            <person name="Chen R."/>
            <person name="Cree A."/>
            <person name="Ding Y."/>
            <person name="Dugan-Rocha S."/>
            <person name="Gill R."/>
            <person name="Gunaratne P."/>
            <person name="Harris R.A."/>
            <person name="Hawes A.C."/>
            <person name="Hernandez J."/>
            <person name="Hodgson A.V."/>
            <person name="Hume J."/>
            <person name="Jackson A."/>
            <person name="Khan Z.M."/>
            <person name="Kovar-Smith C."/>
            <person name="Lewis L.R."/>
            <person name="Lozado R.J."/>
            <person name="Metzker M.L."/>
            <person name="Milosavljevic A."/>
            <person name="Miner G.R."/>
            <person name="Morgan M.B."/>
            <person name="Nazareth L.V."/>
            <person name="Scott G."/>
            <person name="Sodergren E."/>
            <person name="Song X.Z."/>
            <person name="Steffen D."/>
            <person name="Wei S."/>
            <person name="Wheeler D.A."/>
            <person name="Wright M.W."/>
            <person name="Worley K.C."/>
            <person name="Yuan Y."/>
            <person name="Zhang Z."/>
            <person name="Adams C.Q."/>
            <person name="Ansari-Lari M.A."/>
            <person name="Ayele M."/>
            <person name="Brown M.J."/>
            <person name="Chen G."/>
            <person name="Chen Z."/>
            <person name="Clendenning J."/>
            <person name="Clerc-Blankenburg K.P."/>
            <person name="Chen R."/>
            <person name="Chen Z."/>
            <person name="Davis C."/>
            <person name="Delgado O."/>
            <person name="Dinh H.H."/>
            <person name="Dong W."/>
            <person name="Draper H."/>
            <person name="Ernst S."/>
            <person name="Fu G."/>
            <person name="Gonzalez-Garay M.L."/>
            <person name="Garcia D.K."/>
            <person name="Gillett W."/>
            <person name="Gu J."/>
            <person name="Hao B."/>
            <person name="Haugen E."/>
            <person name="Havlak P."/>
            <person name="He X."/>
            <person name="Hennig S."/>
            <person name="Hu S."/>
            <person name="Huang W."/>
            <person name="Jackson L.R."/>
            <person name="Jacob L.S."/>
            <person name="Kelly S.H."/>
            <person name="Kube M."/>
            <person name="Levy R."/>
            <person name="Li Z."/>
            <person name="Liu B."/>
            <person name="Liu J."/>
            <person name="Liu W."/>
            <person name="Lu J."/>
            <person name="Maheshwari M."/>
            <person name="Nguyen B.V."/>
            <person name="Okwuonu G.O."/>
            <person name="Palmeiri A."/>
            <person name="Pasternak S."/>
            <person name="Perez L.M."/>
            <person name="Phelps K.A."/>
            <person name="Plopper F.J."/>
            <person name="Qiang B."/>
            <person name="Raymond C."/>
            <person name="Rodriguez R."/>
            <person name="Saenphimmachak C."/>
            <person name="Santibanez J."/>
            <person name="Shen H."/>
            <person name="Shen Y."/>
            <person name="Subramanian S."/>
            <person name="Tabor P.E."/>
            <person name="Verduzco D."/>
            <person name="Waldron L."/>
            <person name="Wang J."/>
            <person name="Wang J."/>
            <person name="Wang Q."/>
            <person name="Williams G.A."/>
            <person name="Wong G.K."/>
            <person name="Yao Z."/>
            <person name="Zhang J."/>
            <person name="Zhang X."/>
            <person name="Zhao G."/>
            <person name="Zhou J."/>
            <person name="Zhou Y."/>
            <person name="Nelson D."/>
            <person name="Lehrach H."/>
            <person name="Reinhardt R."/>
            <person name="Naylor S.L."/>
            <person name="Yang H."/>
            <person name="Olson M."/>
            <person name="Weinstock G."/>
            <person name="Gibbs R.A."/>
        </authorList>
    </citation>
    <scope>NUCLEOTIDE SEQUENCE [LARGE SCALE GENOMIC DNA]</scope>
</reference>
<keyword evidence="5 6" id="KW-1267">Proteomics identification</keyword>
<evidence type="ECO:0000313" key="3">
    <source>
        <dbReference type="Ensembl" id="ENSP00000403711.1"/>
    </source>
</evidence>
<reference evidence="3" key="4">
    <citation type="submission" date="2025-05" db="UniProtKB">
        <authorList>
            <consortium name="Ensembl"/>
        </authorList>
    </citation>
    <scope>IDENTIFICATION</scope>
</reference>
<dbReference type="InterPro" id="IPR013783">
    <property type="entry name" value="Ig-like_fold"/>
</dbReference>
<organism evidence="3 4">
    <name type="scientific">Homo sapiens</name>
    <name type="common">Human</name>
    <dbReference type="NCBI Taxonomy" id="9606"/>
    <lineage>
        <taxon>Eukaryota</taxon>
        <taxon>Metazoa</taxon>
        <taxon>Chordata</taxon>
        <taxon>Craniata</taxon>
        <taxon>Vertebrata</taxon>
        <taxon>Euteleostomi</taxon>
        <taxon>Mammalia</taxon>
        <taxon>Eutheria</taxon>
        <taxon>Euarchontoglires</taxon>
        <taxon>Primates</taxon>
        <taxon>Haplorrhini</taxon>
        <taxon>Catarrhini</taxon>
        <taxon>Hominidae</taxon>
        <taxon>Homo</taxon>
    </lineage>
</organism>
<evidence type="ECO:0007829" key="6">
    <source>
        <dbReference type="ProteomicsDB" id="F8WCU8"/>
    </source>
</evidence>
<dbReference type="OpenTargets" id="ENSG00000163810"/>
<keyword evidence="4" id="KW-1185">Reference proteome</keyword>
<dbReference type="InterPro" id="IPR001102">
    <property type="entry name" value="Transglutaminase_N"/>
</dbReference>
<name>F8WCU8_HUMAN</name>
<dbReference type="OrthoDB" id="437511at2759"/>
<accession>F8WCU8</accession>
<dbReference type="ExpressionAtlas" id="F8WCU8">
    <property type="expression patterns" value="baseline and differential"/>
</dbReference>
<dbReference type="SMR" id="F8WCU8"/>
<reference evidence="3" key="2">
    <citation type="journal article" date="2004" name="Nature">
        <title>Finishing the euchromatic sequence of the human genome.</title>
        <authorList>
            <consortium name="International Human Genome Sequencing Consortium"/>
        </authorList>
    </citation>
    <scope>NUCLEOTIDE SEQUENCE [LARGE SCALE GENOMIC DNA]</scope>
</reference>
<dbReference type="Bgee" id="ENSG00000163810">
    <property type="expression patterns" value="Expressed in male germ line stem cell (sensu Vertebrata) in testis and 74 other cell types or tissues"/>
</dbReference>
<comment type="similarity">
    <text evidence="1">Belongs to the transglutaminase superfamily. Transglutaminase family.</text>
</comment>
<dbReference type="EMBL" id="AC098649">
    <property type="status" value="NOT_ANNOTATED_CDS"/>
    <property type="molecule type" value="Genomic_DNA"/>
</dbReference>
<dbReference type="Ensembl" id="ENST00000422219.5">
    <property type="protein sequence ID" value="ENSP00000403711.1"/>
    <property type="gene ID" value="ENSG00000163810.13"/>
</dbReference>
<dbReference type="Pfam" id="PF00868">
    <property type="entry name" value="Transglut_N"/>
    <property type="match status" value="1"/>
</dbReference>
<evidence type="ECO:0000259" key="2">
    <source>
        <dbReference type="Pfam" id="PF00868"/>
    </source>
</evidence>
<dbReference type="AlphaFoldDB" id="F8WCU8"/>
<dbReference type="VEuPathDB" id="HostDB:ENSG00000163810"/>
<dbReference type="GeneTree" id="ENSGT01050000244939"/>
<feature type="domain" description="Transglutaminase N-terminal" evidence="2">
    <location>
        <begin position="12"/>
        <end position="67"/>
    </location>
</feature>